<organism evidence="3 4">
    <name type="scientific">Melipona bicolor</name>
    <dbReference type="NCBI Taxonomy" id="60889"/>
    <lineage>
        <taxon>Eukaryota</taxon>
        <taxon>Metazoa</taxon>
        <taxon>Ecdysozoa</taxon>
        <taxon>Arthropoda</taxon>
        <taxon>Hexapoda</taxon>
        <taxon>Insecta</taxon>
        <taxon>Pterygota</taxon>
        <taxon>Neoptera</taxon>
        <taxon>Endopterygota</taxon>
        <taxon>Hymenoptera</taxon>
        <taxon>Apocrita</taxon>
        <taxon>Aculeata</taxon>
        <taxon>Apoidea</taxon>
        <taxon>Anthophila</taxon>
        <taxon>Apidae</taxon>
        <taxon>Melipona</taxon>
    </lineage>
</organism>
<accession>A0AA40GBX0</accession>
<reference evidence="3" key="1">
    <citation type="submission" date="2021-10" db="EMBL/GenBank/DDBJ databases">
        <title>Melipona bicolor Genome sequencing and assembly.</title>
        <authorList>
            <person name="Araujo N.S."/>
            <person name="Arias M.C."/>
        </authorList>
    </citation>
    <scope>NUCLEOTIDE SEQUENCE</scope>
    <source>
        <strain evidence="3">USP_2M_L1-L4_2017</strain>
        <tissue evidence="3">Whole body</tissue>
    </source>
</reference>
<comment type="caution">
    <text evidence="3">The sequence shown here is derived from an EMBL/GenBank/DDBJ whole genome shotgun (WGS) entry which is preliminary data.</text>
</comment>
<keyword evidence="2" id="KW-0812">Transmembrane</keyword>
<evidence type="ECO:0000256" key="2">
    <source>
        <dbReference type="SAM" id="Phobius"/>
    </source>
</evidence>
<dbReference type="AlphaFoldDB" id="A0AA40GBX0"/>
<dbReference type="Proteomes" id="UP001177670">
    <property type="component" value="Unassembled WGS sequence"/>
</dbReference>
<evidence type="ECO:0000256" key="1">
    <source>
        <dbReference type="SAM" id="MobiDB-lite"/>
    </source>
</evidence>
<proteinExistence type="predicted"/>
<keyword evidence="2" id="KW-0472">Membrane</keyword>
<protein>
    <submittedName>
        <fullName evidence="3">Uncharacterized protein</fullName>
    </submittedName>
</protein>
<gene>
    <name evidence="3" type="ORF">K0M31_012014</name>
</gene>
<keyword evidence="2" id="KW-1133">Transmembrane helix</keyword>
<sequence>MFCCIGLALATRIISTYTMSLSILTINLLMSNYFSKETDEEFFNSIRNWGIVGLNWLQILKNFQVRDKAQITVVFFLMYTVSFLSVSAYLAFGSISRKPKCAVPWMYLQIISIIDQFVALSIHLTHEPQYDVYDKSIWYIPLSSIYLLFSMYMWMVVYSARKEWIEKQQNRTDDSTTIATSTTQSNNIDEQKSPSFLSQNFPMCDSPRHLQFYPNS</sequence>
<feature type="transmembrane region" description="Helical" evidence="2">
    <location>
        <begin position="136"/>
        <end position="158"/>
    </location>
</feature>
<feature type="region of interest" description="Disordered" evidence="1">
    <location>
        <begin position="171"/>
        <end position="202"/>
    </location>
</feature>
<evidence type="ECO:0000313" key="4">
    <source>
        <dbReference type="Proteomes" id="UP001177670"/>
    </source>
</evidence>
<feature type="compositionally biased region" description="Polar residues" evidence="1">
    <location>
        <begin position="184"/>
        <end position="201"/>
    </location>
</feature>
<keyword evidence="4" id="KW-1185">Reference proteome</keyword>
<feature type="transmembrane region" description="Helical" evidence="2">
    <location>
        <begin position="104"/>
        <end position="124"/>
    </location>
</feature>
<evidence type="ECO:0000313" key="3">
    <source>
        <dbReference type="EMBL" id="KAK1134232.1"/>
    </source>
</evidence>
<name>A0AA40GBX0_9HYME</name>
<feature type="transmembrane region" description="Helical" evidence="2">
    <location>
        <begin position="71"/>
        <end position="92"/>
    </location>
</feature>
<dbReference type="EMBL" id="JAHYIQ010000003">
    <property type="protein sequence ID" value="KAK1134232.1"/>
    <property type="molecule type" value="Genomic_DNA"/>
</dbReference>